<dbReference type="STRING" id="8010.ENSELUP00000033693"/>
<dbReference type="InterPro" id="IPR027816">
    <property type="entry name" value="MAJIN"/>
</dbReference>
<dbReference type="Proteomes" id="UP000265140">
    <property type="component" value="Chromosome 24"/>
</dbReference>
<organism evidence="2 3">
    <name type="scientific">Esox lucius</name>
    <name type="common">Northern pike</name>
    <dbReference type="NCBI Taxonomy" id="8010"/>
    <lineage>
        <taxon>Eukaryota</taxon>
        <taxon>Metazoa</taxon>
        <taxon>Chordata</taxon>
        <taxon>Craniata</taxon>
        <taxon>Vertebrata</taxon>
        <taxon>Euteleostomi</taxon>
        <taxon>Actinopterygii</taxon>
        <taxon>Neopterygii</taxon>
        <taxon>Teleostei</taxon>
        <taxon>Protacanthopterygii</taxon>
        <taxon>Esociformes</taxon>
        <taxon>Esocidae</taxon>
        <taxon>Esox</taxon>
    </lineage>
</organism>
<dbReference type="OMA" id="EHQHTVK"/>
<sequence>MPIRYFSFPLPETRFFQAEQHVYKFKIRVGSNCSEVDMIGEQFVNEELENAIRAVLANLNCLQPFTTTHFTIYPYKSKWMRVSELRFEKLSGEKLLAYPYLITLYLETNTQTAKCVEATQTASLPEAKPKCSRTEQPHRGTTIPQNRCSDNLTMQGPHLKINEELLRQRKTKSVDDKTEWVISASLNPQSAVGSSVTDGSEAKGVTRNHEDKELHYGTVEESDLEEPNLSPDLDPKPSVRSGVLARFVSQVFPFSMFYNKN</sequence>
<accession>A0A3P8ZZE7</accession>
<reference evidence="2" key="4">
    <citation type="submission" date="2025-09" db="UniProtKB">
        <authorList>
            <consortium name="Ensembl"/>
        </authorList>
    </citation>
    <scope>IDENTIFICATION</scope>
</reference>
<evidence type="ECO:0008006" key="4">
    <source>
        <dbReference type="Google" id="ProtNLM"/>
    </source>
</evidence>
<feature type="compositionally biased region" description="Basic and acidic residues" evidence="1">
    <location>
        <begin position="127"/>
        <end position="138"/>
    </location>
</feature>
<dbReference type="Ensembl" id="ENSELUT00000000043.3">
    <property type="protein sequence ID" value="ENSELUP00000033693.2"/>
    <property type="gene ID" value="ENSELUG00000012010.3"/>
</dbReference>
<name>A0A3P8ZZE7_ESOLU</name>
<reference evidence="3" key="1">
    <citation type="journal article" date="2014" name="PLoS ONE">
        <title>The genome and linkage map of the northern pike (Esox lucius): conserved synteny revealed between the salmonid sister group and the Neoteleostei.</title>
        <authorList>
            <person name="Rondeau E.B."/>
            <person name="Minkley D.R."/>
            <person name="Leong J.S."/>
            <person name="Messmer A.M."/>
            <person name="Jantzen J.R."/>
            <person name="von Schalburg K.R."/>
            <person name="Lemon C."/>
            <person name="Bird N.H."/>
            <person name="Koop B.F."/>
        </authorList>
    </citation>
    <scope>NUCLEOTIDE SEQUENCE</scope>
</reference>
<feature type="compositionally biased region" description="Polar residues" evidence="1">
    <location>
        <begin position="142"/>
        <end position="154"/>
    </location>
</feature>
<dbReference type="GO" id="GO:0007129">
    <property type="term" value="P:homologous chromosome pairing at meiosis"/>
    <property type="evidence" value="ECO:0007669"/>
    <property type="project" value="TreeGrafter"/>
</dbReference>
<reference evidence="2" key="3">
    <citation type="submission" date="2025-08" db="UniProtKB">
        <authorList>
            <consortium name="Ensembl"/>
        </authorList>
    </citation>
    <scope>IDENTIFICATION</scope>
</reference>
<dbReference type="AlphaFoldDB" id="A0A3P8ZZE7"/>
<evidence type="ECO:0000313" key="3">
    <source>
        <dbReference type="Proteomes" id="UP000265140"/>
    </source>
</evidence>
<proteinExistence type="predicted"/>
<feature type="region of interest" description="Disordered" evidence="1">
    <location>
        <begin position="190"/>
        <end position="236"/>
    </location>
</feature>
<dbReference type="GeneTree" id="ENSGT00390000007971"/>
<dbReference type="GO" id="GO:0003677">
    <property type="term" value="F:DNA binding"/>
    <property type="evidence" value="ECO:0007669"/>
    <property type="project" value="InterPro"/>
</dbReference>
<dbReference type="InParanoid" id="A0A3P8ZZE7"/>
<dbReference type="GO" id="GO:0070197">
    <property type="term" value="P:meiotic attachment of telomere to nuclear envelope"/>
    <property type="evidence" value="ECO:0007669"/>
    <property type="project" value="TreeGrafter"/>
</dbReference>
<dbReference type="PANTHER" id="PTHR35824">
    <property type="entry name" value="MEMBRANE-ANCHORED JUNCTION PROTEIN MAJIN"/>
    <property type="match status" value="1"/>
</dbReference>
<dbReference type="Bgee" id="ENSELUG00000012010">
    <property type="expression patterns" value="Expressed in testis"/>
</dbReference>
<reference evidence="2" key="2">
    <citation type="submission" date="2020-02" db="EMBL/GenBank/DDBJ databases">
        <title>Esox lucius (northern pike) genome, fEsoLuc1, primary haplotype.</title>
        <authorList>
            <person name="Myers G."/>
            <person name="Karagic N."/>
            <person name="Meyer A."/>
            <person name="Pippel M."/>
            <person name="Reichard M."/>
            <person name="Winkler S."/>
            <person name="Tracey A."/>
            <person name="Sims Y."/>
            <person name="Howe K."/>
            <person name="Rhie A."/>
            <person name="Formenti G."/>
            <person name="Durbin R."/>
            <person name="Fedrigo O."/>
            <person name="Jarvis E.D."/>
        </authorList>
    </citation>
    <scope>NUCLEOTIDE SEQUENCE [LARGE SCALE GENOMIC DNA]</scope>
</reference>
<dbReference type="GO" id="GO:0005637">
    <property type="term" value="C:nuclear inner membrane"/>
    <property type="evidence" value="ECO:0007669"/>
    <property type="project" value="TreeGrafter"/>
</dbReference>
<keyword evidence="3" id="KW-1185">Reference proteome</keyword>
<feature type="region of interest" description="Disordered" evidence="1">
    <location>
        <begin position="127"/>
        <end position="154"/>
    </location>
</feature>
<evidence type="ECO:0000256" key="1">
    <source>
        <dbReference type="SAM" id="MobiDB-lite"/>
    </source>
</evidence>
<protein>
    <recommendedName>
        <fullName evidence="4">Membrane-anchored junction protein</fullName>
    </recommendedName>
</protein>
<dbReference type="PANTHER" id="PTHR35824:SF1">
    <property type="entry name" value="MEMBRANE-ANCHORED JUNCTION PROTEIN"/>
    <property type="match status" value="1"/>
</dbReference>
<evidence type="ECO:0000313" key="2">
    <source>
        <dbReference type="Ensembl" id="ENSELUP00000033693.2"/>
    </source>
</evidence>
<gene>
    <name evidence="2" type="primary">MAJIN</name>
</gene>
<dbReference type="Pfam" id="PF15077">
    <property type="entry name" value="MAJIN"/>
    <property type="match status" value="1"/>
</dbReference>